<dbReference type="GO" id="GO:0003677">
    <property type="term" value="F:DNA binding"/>
    <property type="evidence" value="ECO:0007669"/>
    <property type="project" value="InterPro"/>
</dbReference>
<feature type="non-terminal residue" evidence="2">
    <location>
        <position position="183"/>
    </location>
</feature>
<dbReference type="Proteomes" id="UP000004810">
    <property type="component" value="Unassembled WGS sequence"/>
</dbReference>
<proteinExistence type="predicted"/>
<dbReference type="GO" id="GO:0005634">
    <property type="term" value="C:nucleus"/>
    <property type="evidence" value="ECO:0007669"/>
    <property type="project" value="InterPro"/>
</dbReference>
<dbReference type="InterPro" id="IPR008045">
    <property type="entry name" value="MCM2"/>
</dbReference>
<feature type="compositionally biased region" description="Basic and acidic residues" evidence="1">
    <location>
        <begin position="1"/>
        <end position="14"/>
    </location>
</feature>
<name>J9DVZ8_WUCBA</name>
<dbReference type="EMBL" id="ADBV01013284">
    <property type="protein sequence ID" value="EJW73858.1"/>
    <property type="molecule type" value="Genomic_DNA"/>
</dbReference>
<sequence length="183" mass="21147">MSQHSDSRRAHSQGEDDYQSEDTAADVFEENADLAGDGDDNALAELFGAEEEEVQDEEGENLFGDDMERDYRPQPELDVYSQSGMDDASEYTELTEGARRAAEREMDERDNLLDEDALLYEQDDVDVGRHVRRYFRKNRADDNEMELEEEEEIPIDILENFRGRSTREHVSDEAVGREIVRRS</sequence>
<feature type="compositionally biased region" description="Acidic residues" evidence="1">
    <location>
        <begin position="15"/>
        <end position="68"/>
    </location>
</feature>
<feature type="compositionally biased region" description="Basic and acidic residues" evidence="1">
    <location>
        <begin position="96"/>
        <end position="107"/>
    </location>
</feature>
<dbReference type="AlphaFoldDB" id="J9DVZ8"/>
<evidence type="ECO:0000313" key="3">
    <source>
        <dbReference type="Proteomes" id="UP000004810"/>
    </source>
</evidence>
<organism evidence="2 3">
    <name type="scientific">Wuchereria bancrofti</name>
    <dbReference type="NCBI Taxonomy" id="6293"/>
    <lineage>
        <taxon>Eukaryota</taxon>
        <taxon>Metazoa</taxon>
        <taxon>Ecdysozoa</taxon>
        <taxon>Nematoda</taxon>
        <taxon>Chromadorea</taxon>
        <taxon>Rhabditida</taxon>
        <taxon>Spirurina</taxon>
        <taxon>Spiruromorpha</taxon>
        <taxon>Filarioidea</taxon>
        <taxon>Onchocercidae</taxon>
        <taxon>Wuchereria</taxon>
    </lineage>
</organism>
<evidence type="ECO:0000313" key="2">
    <source>
        <dbReference type="EMBL" id="EJW73858.1"/>
    </source>
</evidence>
<dbReference type="GO" id="GO:0042555">
    <property type="term" value="C:MCM complex"/>
    <property type="evidence" value="ECO:0007669"/>
    <property type="project" value="InterPro"/>
</dbReference>
<accession>J9DVZ8</accession>
<comment type="caution">
    <text evidence="2">The sequence shown here is derived from an EMBL/GenBank/DDBJ whole genome shotgun (WGS) entry which is preliminary data.</text>
</comment>
<gene>
    <name evidence="2" type="ORF">WUBG_15237</name>
</gene>
<evidence type="ECO:0000256" key="1">
    <source>
        <dbReference type="SAM" id="MobiDB-lite"/>
    </source>
</evidence>
<protein>
    <submittedName>
        <fullName evidence="2">Uncharacterized protein</fullName>
    </submittedName>
</protein>
<dbReference type="GO" id="GO:0005524">
    <property type="term" value="F:ATP binding"/>
    <property type="evidence" value="ECO:0007669"/>
    <property type="project" value="InterPro"/>
</dbReference>
<reference evidence="3" key="1">
    <citation type="submission" date="2012-08" db="EMBL/GenBank/DDBJ databases">
        <title>The Genome Sequence of Wuchereria bancrofti.</title>
        <authorList>
            <person name="Nutman T.B."/>
            <person name="Fink D.L."/>
            <person name="Russ C."/>
            <person name="Young S."/>
            <person name="Zeng Q."/>
            <person name="Koehrsen M."/>
            <person name="Alvarado L."/>
            <person name="Berlin A."/>
            <person name="Chapman S.B."/>
            <person name="Chen Z."/>
            <person name="Freedman E."/>
            <person name="Gellesch M."/>
            <person name="Goldberg J."/>
            <person name="Griggs A."/>
            <person name="Gujja S."/>
            <person name="Heilman E.R."/>
            <person name="Heiman D."/>
            <person name="Hepburn T."/>
            <person name="Howarth C."/>
            <person name="Jen D."/>
            <person name="Larson L."/>
            <person name="Lewis B."/>
            <person name="Mehta T."/>
            <person name="Park D."/>
            <person name="Pearson M."/>
            <person name="Roberts A."/>
            <person name="Saif S."/>
            <person name="Shea T."/>
            <person name="Shenoy N."/>
            <person name="Sisk P."/>
            <person name="Stolte C."/>
            <person name="Sykes S."/>
            <person name="Walk T."/>
            <person name="White J."/>
            <person name="Yandava C."/>
            <person name="Haas B."/>
            <person name="Henn M.R."/>
            <person name="Nusbaum C."/>
            <person name="Birren B."/>
        </authorList>
    </citation>
    <scope>NUCLEOTIDE SEQUENCE [LARGE SCALE GENOMIC DNA]</scope>
    <source>
        <strain evidence="3">NA</strain>
    </source>
</reference>
<feature type="region of interest" description="Disordered" evidence="1">
    <location>
        <begin position="1"/>
        <end position="107"/>
    </location>
</feature>
<dbReference type="Pfam" id="PF12619">
    <property type="entry name" value="MCM2_N"/>
    <property type="match status" value="1"/>
</dbReference>
<dbReference type="GO" id="GO:0006270">
    <property type="term" value="P:DNA replication initiation"/>
    <property type="evidence" value="ECO:0007669"/>
    <property type="project" value="InterPro"/>
</dbReference>